<dbReference type="PROSITE" id="PS50853">
    <property type="entry name" value="FN3"/>
    <property type="match status" value="1"/>
</dbReference>
<dbReference type="Pfam" id="PF13385">
    <property type="entry name" value="Laminin_G_3"/>
    <property type="match status" value="2"/>
</dbReference>
<dbReference type="Pfam" id="PF02368">
    <property type="entry name" value="Big_2"/>
    <property type="match status" value="2"/>
</dbReference>
<evidence type="ECO:0000256" key="1">
    <source>
        <dbReference type="ARBA" id="ARBA00022729"/>
    </source>
</evidence>
<dbReference type="InterPro" id="IPR003961">
    <property type="entry name" value="FN3_dom"/>
</dbReference>
<keyword evidence="6" id="KW-1185">Reference proteome</keyword>
<dbReference type="InterPro" id="IPR008964">
    <property type="entry name" value="Invasin/intimin_cell_adhesion"/>
</dbReference>
<evidence type="ECO:0000256" key="2">
    <source>
        <dbReference type="ARBA" id="ARBA00023157"/>
    </source>
</evidence>
<dbReference type="Gene3D" id="2.60.120.260">
    <property type="entry name" value="Galactose-binding domain-like"/>
    <property type="match status" value="1"/>
</dbReference>
<evidence type="ECO:0000313" key="5">
    <source>
        <dbReference type="EMBL" id="SMD46300.1"/>
    </source>
</evidence>
<name>A0A1W2HBP7_9BACT</name>
<proteinExistence type="predicted"/>
<accession>A0A1W2HBP7</accession>
<protein>
    <submittedName>
        <fullName evidence="5">Por secretion system C-terminal sorting domain-containing protein</fullName>
    </submittedName>
</protein>
<dbReference type="RefSeq" id="WP_084123215.1">
    <property type="nucleotide sequence ID" value="NZ_LT838813.1"/>
</dbReference>
<organism evidence="5 6">
    <name type="scientific">Aquiflexum balticum DSM 16537</name>
    <dbReference type="NCBI Taxonomy" id="758820"/>
    <lineage>
        <taxon>Bacteria</taxon>
        <taxon>Pseudomonadati</taxon>
        <taxon>Bacteroidota</taxon>
        <taxon>Cytophagia</taxon>
        <taxon>Cytophagales</taxon>
        <taxon>Cyclobacteriaceae</taxon>
        <taxon>Aquiflexum</taxon>
    </lineage>
</organism>
<evidence type="ECO:0000259" key="4">
    <source>
        <dbReference type="PROSITE" id="PS50853"/>
    </source>
</evidence>
<dbReference type="Proteomes" id="UP000192333">
    <property type="component" value="Chromosome I"/>
</dbReference>
<dbReference type="PANTHER" id="PTHR47635:SF2">
    <property type="entry name" value="LAMG-LIKE JELLYROLL FOLD DOMAIN-CONTAINING PROTEIN"/>
    <property type="match status" value="1"/>
</dbReference>
<dbReference type="PANTHER" id="PTHR47635">
    <property type="entry name" value="CUB DOMAIN-CONTAINING PROTEIN"/>
    <property type="match status" value="1"/>
</dbReference>
<keyword evidence="2" id="KW-1015">Disulfide bond</keyword>
<dbReference type="SUPFAM" id="SSF49373">
    <property type="entry name" value="Invasin/intimin cell-adhesion fragments"/>
    <property type="match status" value="2"/>
</dbReference>
<dbReference type="SUPFAM" id="SSF49899">
    <property type="entry name" value="Concanavalin A-like lectins/glucanases"/>
    <property type="match status" value="2"/>
</dbReference>
<dbReference type="GO" id="GO:0004553">
    <property type="term" value="F:hydrolase activity, hydrolyzing O-glycosyl compounds"/>
    <property type="evidence" value="ECO:0007669"/>
    <property type="project" value="UniProtKB-ARBA"/>
</dbReference>
<dbReference type="NCBIfam" id="TIGR04183">
    <property type="entry name" value="Por_Secre_tail"/>
    <property type="match status" value="1"/>
</dbReference>
<feature type="signal peptide" evidence="3">
    <location>
        <begin position="1"/>
        <end position="20"/>
    </location>
</feature>
<dbReference type="SUPFAM" id="SSF49265">
    <property type="entry name" value="Fibronectin type III"/>
    <property type="match status" value="1"/>
</dbReference>
<dbReference type="Pfam" id="PF18962">
    <property type="entry name" value="Por_Secre_tail"/>
    <property type="match status" value="1"/>
</dbReference>
<dbReference type="AlphaFoldDB" id="A0A1W2HBP7"/>
<dbReference type="InterPro" id="IPR003343">
    <property type="entry name" value="Big_2"/>
</dbReference>
<reference evidence="6" key="1">
    <citation type="submission" date="2017-04" db="EMBL/GenBank/DDBJ databases">
        <authorList>
            <person name="Varghese N."/>
            <person name="Submissions S."/>
        </authorList>
    </citation>
    <scope>NUCLEOTIDE SEQUENCE [LARGE SCALE GENOMIC DNA]</scope>
    <source>
        <strain evidence="6">DSM 16537</strain>
    </source>
</reference>
<dbReference type="InterPro" id="IPR006558">
    <property type="entry name" value="LamG-like"/>
</dbReference>
<dbReference type="STRING" id="758820.SAMN00777080_4983"/>
<dbReference type="CDD" id="cd00063">
    <property type="entry name" value="FN3"/>
    <property type="match status" value="1"/>
</dbReference>
<evidence type="ECO:0000313" key="6">
    <source>
        <dbReference type="Proteomes" id="UP000192333"/>
    </source>
</evidence>
<dbReference type="InterPro" id="IPR013783">
    <property type="entry name" value="Ig-like_fold"/>
</dbReference>
<dbReference type="SMART" id="SM00560">
    <property type="entry name" value="LamGL"/>
    <property type="match status" value="2"/>
</dbReference>
<dbReference type="SMART" id="SM00635">
    <property type="entry name" value="BID_2"/>
    <property type="match status" value="2"/>
</dbReference>
<gene>
    <name evidence="5" type="ORF">SAMN00777080_4983</name>
</gene>
<dbReference type="InterPro" id="IPR026444">
    <property type="entry name" value="Secre_tail"/>
</dbReference>
<evidence type="ECO:0000256" key="3">
    <source>
        <dbReference type="SAM" id="SignalP"/>
    </source>
</evidence>
<dbReference type="InterPro" id="IPR013320">
    <property type="entry name" value="ConA-like_dom_sf"/>
</dbReference>
<sequence>MKKILKLLVLFTLFSSFSFSTLTKSKQIPYLSAKSIDKKKDVILENIFKYNNSEADFACESQFQEINGLVVMEAENLTYSSSWTVQNSNAGFTGSGYLVWLGPQYFSVPGNGLITTTIFINNPGIYRFQFRSAVGRGTRSSEHNDTWVRFPNASDFFAEKDGIKIFPRGSGKTPTAMGSGSGGWFKAFASNVNWAWGTQTNDNNGFPIFVQFDSPGEYIMELSARSSHHQIDRIILHQNASQPTSLNNSETKCNLSPQNPISVTGINISPTDLSLLVGNNQQFSAAILPSNATNKTVTWSSSDPDVASINSNGLVSGISEGTATISAITVDGNFIANSTITVFQNTQNLSVAGFTLINPTNSTDILEINDGLQISLDEVQNQNLNFRVNTNPSSVGSVFISLSGPVNASRTDNGFAYTLFNNSGINLTEGNYTLTAIPYTQTNRGGLAGDSLTLQFSIVGSVSVPVSGISVTPTNTIILAGNSQQISAIVSPSNATNKTIVWSTSDASIATVNPSGLVFGIAAGLASITARTEDGDFSSILSVTVSEKNSNLGLVGHWKMEEGSGNILIDHTGNENDAIIQNTSGINWSQGVIGLAVNLTGQSGRFGIATHNPSLQINEALSIVSWVKPTSVGRNTIISKADGNGFELWLDQNGQIEFRLNRGNNGAAYRLLSNYNYIGDVGEWIHVAATFDGTTSRIFINGIEDISATYAPFTIGTASGDLTIGALGTIQRFNGAIDDLRLYGRALDGSEISGLFDGEIPLPVVPQLLAPADGNASVIAPEVQLSWLTSDFAAGYQVQLATDIGFGSMVADVDNGPDIIFNATGLLPETAYFWRVRAYNGEGSSDWSETRSFATVADGQVPDGPVGHWKMDEGSGNVLIDHSGNGNNATIQNTANVFWEPGIIGLAVNFNSWSGRYGVAPHSQSLEIAEALSIVSWVKPTSVGRNTIISKADGNGFELWLDQNGQIEFRLNRGNNGAAYRLLSNYNYTGDVGEWIHVAATFDGTTSRIFINGIEDISATYAPFTIGNPSGDLTIGSLGTIQRFNGAIDDLRLYGRALDISEITDLYTNASNIARKSEGSVKEQINDEAQLSIEDPENDAMFGFKIYPNPVEDRLHIQLNSREETTVGVMVYDMMGRQYINRSAVPENGEIVLDLAPVRMAAGTYLLILDQGYGSKKHIKFIKK</sequence>
<keyword evidence="1 3" id="KW-0732">Signal</keyword>
<dbReference type="Gene3D" id="2.60.40.10">
    <property type="entry name" value="Immunoglobulins"/>
    <property type="match status" value="1"/>
</dbReference>
<dbReference type="OrthoDB" id="9773411at2"/>
<dbReference type="EMBL" id="LT838813">
    <property type="protein sequence ID" value="SMD46300.1"/>
    <property type="molecule type" value="Genomic_DNA"/>
</dbReference>
<dbReference type="InterPro" id="IPR036116">
    <property type="entry name" value="FN3_sf"/>
</dbReference>
<dbReference type="GO" id="GO:0005975">
    <property type="term" value="P:carbohydrate metabolic process"/>
    <property type="evidence" value="ECO:0007669"/>
    <property type="project" value="UniProtKB-ARBA"/>
</dbReference>
<dbReference type="Gene3D" id="2.60.40.1080">
    <property type="match status" value="2"/>
</dbReference>
<dbReference type="Gene3D" id="2.60.120.200">
    <property type="match status" value="2"/>
</dbReference>
<feature type="chain" id="PRO_5012777469" evidence="3">
    <location>
        <begin position="21"/>
        <end position="1184"/>
    </location>
</feature>
<feature type="domain" description="Fibronectin type-III" evidence="4">
    <location>
        <begin position="770"/>
        <end position="858"/>
    </location>
</feature>